<dbReference type="PROSITE" id="PS50297">
    <property type="entry name" value="ANK_REP_REGION"/>
    <property type="match status" value="1"/>
</dbReference>
<reference evidence="5" key="1">
    <citation type="journal article" date="2023" name="Science">
        <title>Elucidation of the pathway for biosynthesis of saponin adjuvants from the soapbark tree.</title>
        <authorList>
            <person name="Reed J."/>
            <person name="Orme A."/>
            <person name="El-Demerdash A."/>
            <person name="Owen C."/>
            <person name="Martin L.B.B."/>
            <person name="Misra R.C."/>
            <person name="Kikuchi S."/>
            <person name="Rejzek M."/>
            <person name="Martin A.C."/>
            <person name="Harkess A."/>
            <person name="Leebens-Mack J."/>
            <person name="Louveau T."/>
            <person name="Stephenson M.J."/>
            <person name="Osbourn A."/>
        </authorList>
    </citation>
    <scope>NUCLEOTIDE SEQUENCE</scope>
    <source>
        <strain evidence="5">S10</strain>
    </source>
</reference>
<comment type="subcellular location">
    <subcellularLocation>
        <location evidence="1">Cell membrane</location>
        <topology evidence="1">Peripheral membrane protein</topology>
        <orientation evidence="1">Cytoplasmic side</orientation>
    </subcellularLocation>
</comment>
<protein>
    <submittedName>
        <fullName evidence="5">26S proteasome non-ATPase regulatory subunit 10</fullName>
    </submittedName>
</protein>
<evidence type="ECO:0000313" key="5">
    <source>
        <dbReference type="EMBL" id="KAJ7943382.1"/>
    </source>
</evidence>
<accession>A0AAD7KPR5</accession>
<organism evidence="5 6">
    <name type="scientific">Quillaja saponaria</name>
    <name type="common">Soap bark tree</name>
    <dbReference type="NCBI Taxonomy" id="32244"/>
    <lineage>
        <taxon>Eukaryota</taxon>
        <taxon>Viridiplantae</taxon>
        <taxon>Streptophyta</taxon>
        <taxon>Embryophyta</taxon>
        <taxon>Tracheophyta</taxon>
        <taxon>Spermatophyta</taxon>
        <taxon>Magnoliopsida</taxon>
        <taxon>eudicotyledons</taxon>
        <taxon>Gunneridae</taxon>
        <taxon>Pentapetalae</taxon>
        <taxon>rosids</taxon>
        <taxon>fabids</taxon>
        <taxon>Fabales</taxon>
        <taxon>Quillajaceae</taxon>
        <taxon>Quillaja</taxon>
    </lineage>
</organism>
<sequence length="79" mass="8639">MVGFFLSSSALNYALSKGWLKIAEILILRCAKINIKNKVGCTCTPLHWAASNGNSELCELLIEEAAKVDVVDRSGQTQR</sequence>
<dbReference type="SMART" id="SM00248">
    <property type="entry name" value="ANK"/>
    <property type="match status" value="2"/>
</dbReference>
<dbReference type="AlphaFoldDB" id="A0AAD7KPR5"/>
<keyword evidence="2" id="KW-0677">Repeat</keyword>
<gene>
    <name evidence="5" type="ORF">O6P43_032939</name>
</gene>
<dbReference type="Gene3D" id="1.25.40.20">
    <property type="entry name" value="Ankyrin repeat-containing domain"/>
    <property type="match status" value="1"/>
</dbReference>
<keyword evidence="6" id="KW-1185">Reference proteome</keyword>
<dbReference type="KEGG" id="qsa:O6P43_032939"/>
<dbReference type="PANTHER" id="PTHR24171">
    <property type="entry name" value="ANKYRIN REPEAT DOMAIN-CONTAINING PROTEIN 39-RELATED"/>
    <property type="match status" value="1"/>
</dbReference>
<proteinExistence type="predicted"/>
<feature type="repeat" description="ANK" evidence="4">
    <location>
        <begin position="44"/>
        <end position="73"/>
    </location>
</feature>
<dbReference type="EMBL" id="JARAOO010000014">
    <property type="protein sequence ID" value="KAJ7943382.1"/>
    <property type="molecule type" value="Genomic_DNA"/>
</dbReference>
<evidence type="ECO:0000256" key="1">
    <source>
        <dbReference type="ARBA" id="ARBA00004413"/>
    </source>
</evidence>
<name>A0AAD7KPR5_QUISA</name>
<dbReference type="GO" id="GO:0000502">
    <property type="term" value="C:proteasome complex"/>
    <property type="evidence" value="ECO:0007669"/>
    <property type="project" value="UniProtKB-KW"/>
</dbReference>
<dbReference type="SUPFAM" id="SSF48403">
    <property type="entry name" value="Ankyrin repeat"/>
    <property type="match status" value="1"/>
</dbReference>
<dbReference type="Pfam" id="PF12796">
    <property type="entry name" value="Ank_2"/>
    <property type="match status" value="1"/>
</dbReference>
<evidence type="ECO:0000313" key="6">
    <source>
        <dbReference type="Proteomes" id="UP001163823"/>
    </source>
</evidence>
<evidence type="ECO:0000256" key="2">
    <source>
        <dbReference type="ARBA" id="ARBA00022737"/>
    </source>
</evidence>
<dbReference type="PANTHER" id="PTHR24171:SF9">
    <property type="entry name" value="ANKYRIN REPEAT DOMAIN-CONTAINING PROTEIN 39"/>
    <property type="match status" value="1"/>
</dbReference>
<dbReference type="InterPro" id="IPR036770">
    <property type="entry name" value="Ankyrin_rpt-contain_sf"/>
</dbReference>
<dbReference type="InterPro" id="IPR002110">
    <property type="entry name" value="Ankyrin_rpt"/>
</dbReference>
<evidence type="ECO:0000256" key="4">
    <source>
        <dbReference type="PROSITE-ProRule" id="PRU00023"/>
    </source>
</evidence>
<dbReference type="GO" id="GO:0005886">
    <property type="term" value="C:plasma membrane"/>
    <property type="evidence" value="ECO:0007669"/>
    <property type="project" value="UniProtKB-SubCell"/>
</dbReference>
<evidence type="ECO:0000256" key="3">
    <source>
        <dbReference type="ARBA" id="ARBA00023043"/>
    </source>
</evidence>
<dbReference type="PROSITE" id="PS50088">
    <property type="entry name" value="ANK_REPEAT"/>
    <property type="match status" value="1"/>
</dbReference>
<keyword evidence="3 4" id="KW-0040">ANK repeat</keyword>
<dbReference type="Proteomes" id="UP001163823">
    <property type="component" value="Chromosome 14"/>
</dbReference>
<comment type="caution">
    <text evidence="5">The sequence shown here is derived from an EMBL/GenBank/DDBJ whole genome shotgun (WGS) entry which is preliminary data.</text>
</comment>
<keyword evidence="5" id="KW-0647">Proteasome</keyword>